<evidence type="ECO:0000313" key="4">
    <source>
        <dbReference type="Proteomes" id="UP000436088"/>
    </source>
</evidence>
<keyword evidence="4" id="KW-1185">Reference proteome</keyword>
<keyword evidence="1" id="KW-0863">Zinc-finger</keyword>
<dbReference type="GO" id="GO:0008270">
    <property type="term" value="F:zinc ion binding"/>
    <property type="evidence" value="ECO:0007669"/>
    <property type="project" value="UniProtKB-KW"/>
</dbReference>
<dbReference type="GO" id="GO:0016192">
    <property type="term" value="P:vesicle-mediated transport"/>
    <property type="evidence" value="ECO:0007669"/>
    <property type="project" value="InterPro"/>
</dbReference>
<dbReference type="EMBL" id="VEPZ02001164">
    <property type="protein sequence ID" value="KAE8690067.1"/>
    <property type="molecule type" value="Genomic_DNA"/>
</dbReference>
<comment type="caution">
    <text evidence="3">The sequence shown here is derived from an EMBL/GenBank/DDBJ whole genome shotgun (WGS) entry which is preliminary data.</text>
</comment>
<proteinExistence type="predicted"/>
<dbReference type="Proteomes" id="UP000436088">
    <property type="component" value="Unassembled WGS sequence"/>
</dbReference>
<dbReference type="InterPro" id="IPR037278">
    <property type="entry name" value="ARFGAP/RecO"/>
</dbReference>
<dbReference type="SMART" id="SM00105">
    <property type="entry name" value="ArfGap"/>
    <property type="match status" value="1"/>
</dbReference>
<keyword evidence="1" id="KW-0479">Metal-binding</keyword>
<feature type="domain" description="Arf-GAP" evidence="2">
    <location>
        <begin position="50"/>
        <end position="142"/>
    </location>
</feature>
<evidence type="ECO:0000259" key="2">
    <source>
        <dbReference type="PROSITE" id="PS50115"/>
    </source>
</evidence>
<dbReference type="PRINTS" id="PR00405">
    <property type="entry name" value="REVINTRACTNG"/>
</dbReference>
<dbReference type="InterPro" id="IPR038508">
    <property type="entry name" value="ArfGAP_dom_sf"/>
</dbReference>
<evidence type="ECO:0000313" key="3">
    <source>
        <dbReference type="EMBL" id="KAE8690067.1"/>
    </source>
</evidence>
<name>A0A6A2ZEG0_HIBSY</name>
<dbReference type="InterPro" id="IPR044519">
    <property type="entry name" value="ARF_GAP_AGD6/7"/>
</dbReference>
<keyword evidence="1" id="KW-0862">Zinc</keyword>
<protein>
    <recommendedName>
        <fullName evidence="2">Arf-GAP domain-containing protein</fullName>
    </recommendedName>
</protein>
<dbReference type="Pfam" id="PF01412">
    <property type="entry name" value="ArfGap"/>
    <property type="match status" value="1"/>
</dbReference>
<reference evidence="3" key="1">
    <citation type="submission" date="2019-09" db="EMBL/GenBank/DDBJ databases">
        <title>Draft genome information of white flower Hibiscus syriacus.</title>
        <authorList>
            <person name="Kim Y.-M."/>
        </authorList>
    </citation>
    <scope>NUCLEOTIDE SEQUENCE [LARGE SCALE GENOMIC DNA]</scope>
    <source>
        <strain evidence="3">YM2019G1</strain>
    </source>
</reference>
<accession>A0A6A2ZEG0</accession>
<dbReference type="Gene3D" id="1.10.220.150">
    <property type="entry name" value="Arf GTPase activating protein"/>
    <property type="match status" value="1"/>
</dbReference>
<dbReference type="PANTHER" id="PTHR47021">
    <property type="entry name" value="ADP-RIBOSYLATION FACTOR GTPASE-ACTIVATING PROTEIN AGD6-RELATED"/>
    <property type="match status" value="1"/>
</dbReference>
<dbReference type="SUPFAM" id="SSF57863">
    <property type="entry name" value="ArfGap/RecO-like zinc finger"/>
    <property type="match status" value="1"/>
</dbReference>
<gene>
    <name evidence="3" type="ORF">F3Y22_tig00110928pilonHSYRG00003</name>
</gene>
<evidence type="ECO:0000256" key="1">
    <source>
        <dbReference type="PROSITE-ProRule" id="PRU00288"/>
    </source>
</evidence>
<organism evidence="3 4">
    <name type="scientific">Hibiscus syriacus</name>
    <name type="common">Rose of Sharon</name>
    <dbReference type="NCBI Taxonomy" id="106335"/>
    <lineage>
        <taxon>Eukaryota</taxon>
        <taxon>Viridiplantae</taxon>
        <taxon>Streptophyta</taxon>
        <taxon>Embryophyta</taxon>
        <taxon>Tracheophyta</taxon>
        <taxon>Spermatophyta</taxon>
        <taxon>Magnoliopsida</taxon>
        <taxon>eudicotyledons</taxon>
        <taxon>Gunneridae</taxon>
        <taxon>Pentapetalae</taxon>
        <taxon>rosids</taxon>
        <taxon>malvids</taxon>
        <taxon>Malvales</taxon>
        <taxon>Malvaceae</taxon>
        <taxon>Malvoideae</taxon>
        <taxon>Hibiscus</taxon>
    </lineage>
</organism>
<dbReference type="InterPro" id="IPR001164">
    <property type="entry name" value="ArfGAP_dom"/>
</dbReference>
<sequence>MELQIYIPRGIVSDPRYVVPGEFLHPLTFGFSQTSSKTKVKGSVRELSFKWASVTYGVFMCSECSCKHQGLGIHISFVQSVNMDSWTDIQIKKMESSTNYKLNSFLAQYGIPKETDIATKYNTTSASIYSDRMQALAEGRVWKNPPVVKESVNGGSGGNQKQSASALDQEIIKVVEWKEFSTKGCSGNNSGEGARTERYEFNNWWKKGHTNVSNGCFEEKHCEVEGVVDEDKLHVLSNCLVGWCKNFIKIGDLANQMQAKGLAGFTLMRAAGNVVLMVLKNSDSLRSVKDDKLETLAKWFSRVETWSESLVVECRRVWLVCKGVPFHAWN</sequence>
<dbReference type="PANTHER" id="PTHR47021:SF4">
    <property type="entry name" value="ADP-RIBOSYLATION FACTOR GTPASE-ACTIVATING PROTEIN AGD6-RELATED"/>
    <property type="match status" value="1"/>
</dbReference>
<dbReference type="PROSITE" id="PS50115">
    <property type="entry name" value="ARFGAP"/>
    <property type="match status" value="1"/>
</dbReference>
<dbReference type="GO" id="GO:0005096">
    <property type="term" value="F:GTPase activator activity"/>
    <property type="evidence" value="ECO:0007669"/>
    <property type="project" value="InterPro"/>
</dbReference>
<dbReference type="AlphaFoldDB" id="A0A6A2ZEG0"/>